<gene>
    <name evidence="1" type="ORF">NBG4_520021</name>
</gene>
<dbReference type="Proteomes" id="UP000245125">
    <property type="component" value="Unassembled WGS sequence"/>
</dbReference>
<evidence type="ECO:0008006" key="3">
    <source>
        <dbReference type="Google" id="ProtNLM"/>
    </source>
</evidence>
<keyword evidence="2" id="KW-1185">Reference proteome</keyword>
<reference evidence="2" key="1">
    <citation type="submission" date="2018-03" db="EMBL/GenBank/DDBJ databases">
        <authorList>
            <person name="Zecchin S."/>
        </authorList>
    </citation>
    <scope>NUCLEOTIDE SEQUENCE [LARGE SCALE GENOMIC DNA]</scope>
</reference>
<dbReference type="EMBL" id="OUUY01000100">
    <property type="protein sequence ID" value="SPQ01394.1"/>
    <property type="molecule type" value="Genomic_DNA"/>
</dbReference>
<dbReference type="PROSITE" id="PS51257">
    <property type="entry name" value="PROKAR_LIPOPROTEIN"/>
    <property type="match status" value="1"/>
</dbReference>
<organism evidence="1 2">
    <name type="scientific">Candidatus Sulfobium mesophilum</name>
    <dbReference type="NCBI Taxonomy" id="2016548"/>
    <lineage>
        <taxon>Bacteria</taxon>
        <taxon>Pseudomonadati</taxon>
        <taxon>Nitrospirota</taxon>
        <taxon>Nitrospiria</taxon>
        <taxon>Nitrospirales</taxon>
        <taxon>Nitrospiraceae</taxon>
        <taxon>Candidatus Sulfobium</taxon>
    </lineage>
</organism>
<protein>
    <recommendedName>
        <fullName evidence="3">Lipoprotein</fullName>
    </recommendedName>
</protein>
<evidence type="ECO:0000313" key="2">
    <source>
        <dbReference type="Proteomes" id="UP000245125"/>
    </source>
</evidence>
<proteinExistence type="predicted"/>
<evidence type="ECO:0000313" key="1">
    <source>
        <dbReference type="EMBL" id="SPQ01394.1"/>
    </source>
</evidence>
<sequence length="238" mass="24823">MQRFGKSKWLKVHMLSFVAVLVMFLGGCGGSGGDNTPTWNIAGGWSMFYATKGTPGEQGPNLFTFTTSGNTIGGATFQGQAISGTLNGLDIQFHFVDTSDGATNTSTGTVAAADGSTMSGLWTKTNGQSGTWHGVIQQSPRVNVTGNWNISQTTSGVAGELVLGLFTFAQSGYSISGTTSDDKAIKGAIGLSDISFFWVGSDNVTHTFTATVTSDGKSMSGTWYDTNGKTGTWRATKS</sequence>
<dbReference type="AlphaFoldDB" id="A0A2U3QJ07"/>
<name>A0A2U3QJ07_9BACT</name>
<accession>A0A2U3QJ07</accession>